<gene>
    <name evidence="3" type="ORF">KSF_054780</name>
</gene>
<dbReference type="EMBL" id="BNJK01000001">
    <property type="protein sequence ID" value="GHO95430.1"/>
    <property type="molecule type" value="Genomic_DNA"/>
</dbReference>
<evidence type="ECO:0000313" key="4">
    <source>
        <dbReference type="Proteomes" id="UP000597444"/>
    </source>
</evidence>
<keyword evidence="2" id="KW-0812">Transmembrane</keyword>
<comment type="caution">
    <text evidence="3">The sequence shown here is derived from an EMBL/GenBank/DDBJ whole genome shotgun (WGS) entry which is preliminary data.</text>
</comment>
<sequence>MQQWALGLRQGIGGMRGQSRVWIREAEHFVLRVVSLAFSLASAHAIRWLLSPLDGVDVLQVYITWGVAIGFGILGFFLSRGLAHRMMNKEKIWAYLPICIVVEFFEIFCNFCLAASVISRATWLNEVPQAQRHVLEILVYIALSIVPLVSMLLAVVDMDLARQKQGGGAKPKAVNPSAWQQQPAAQGGYAQGYNGNGWQQPAATKQAPGSNQNGAAPLGVV</sequence>
<evidence type="ECO:0000313" key="3">
    <source>
        <dbReference type="EMBL" id="GHO95430.1"/>
    </source>
</evidence>
<keyword evidence="2" id="KW-1133">Transmembrane helix</keyword>
<feature type="transmembrane region" description="Helical" evidence="2">
    <location>
        <begin position="62"/>
        <end position="83"/>
    </location>
</feature>
<name>A0A8J3IR86_9CHLR</name>
<dbReference type="AlphaFoldDB" id="A0A8J3IR86"/>
<organism evidence="3 4">
    <name type="scientific">Reticulibacter mediterranei</name>
    <dbReference type="NCBI Taxonomy" id="2778369"/>
    <lineage>
        <taxon>Bacteria</taxon>
        <taxon>Bacillati</taxon>
        <taxon>Chloroflexota</taxon>
        <taxon>Ktedonobacteria</taxon>
        <taxon>Ktedonobacterales</taxon>
        <taxon>Reticulibacteraceae</taxon>
        <taxon>Reticulibacter</taxon>
    </lineage>
</organism>
<accession>A0A8J3IR86</accession>
<reference evidence="3" key="1">
    <citation type="submission" date="2020-10" db="EMBL/GenBank/DDBJ databases">
        <title>Taxonomic study of unclassified bacteria belonging to the class Ktedonobacteria.</title>
        <authorList>
            <person name="Yabe S."/>
            <person name="Wang C.M."/>
            <person name="Zheng Y."/>
            <person name="Sakai Y."/>
            <person name="Cavaletti L."/>
            <person name="Monciardini P."/>
            <person name="Donadio S."/>
        </authorList>
    </citation>
    <scope>NUCLEOTIDE SEQUENCE</scope>
    <source>
        <strain evidence="3">ID150040</strain>
    </source>
</reference>
<feature type="compositionally biased region" description="Polar residues" evidence="1">
    <location>
        <begin position="201"/>
        <end position="214"/>
    </location>
</feature>
<proteinExistence type="predicted"/>
<feature type="transmembrane region" description="Helical" evidence="2">
    <location>
        <begin position="95"/>
        <end position="117"/>
    </location>
</feature>
<evidence type="ECO:0000256" key="1">
    <source>
        <dbReference type="SAM" id="MobiDB-lite"/>
    </source>
</evidence>
<feature type="region of interest" description="Disordered" evidence="1">
    <location>
        <begin position="200"/>
        <end position="221"/>
    </location>
</feature>
<feature type="transmembrane region" description="Helical" evidence="2">
    <location>
        <begin position="29"/>
        <end position="50"/>
    </location>
</feature>
<dbReference type="Proteomes" id="UP000597444">
    <property type="component" value="Unassembled WGS sequence"/>
</dbReference>
<dbReference type="RefSeq" id="WP_220206106.1">
    <property type="nucleotide sequence ID" value="NZ_BNJK01000001.1"/>
</dbReference>
<feature type="transmembrane region" description="Helical" evidence="2">
    <location>
        <begin position="137"/>
        <end position="156"/>
    </location>
</feature>
<protein>
    <submittedName>
        <fullName evidence="3">Uncharacterized protein</fullName>
    </submittedName>
</protein>
<keyword evidence="2" id="KW-0472">Membrane</keyword>
<evidence type="ECO:0000256" key="2">
    <source>
        <dbReference type="SAM" id="Phobius"/>
    </source>
</evidence>
<keyword evidence="4" id="KW-1185">Reference proteome</keyword>